<evidence type="ECO:0000313" key="4">
    <source>
        <dbReference type="Proteomes" id="UP000830925"/>
    </source>
</evidence>
<feature type="transmembrane region" description="Helical" evidence="2">
    <location>
        <begin position="440"/>
        <end position="459"/>
    </location>
</feature>
<evidence type="ECO:0000256" key="1">
    <source>
        <dbReference type="SAM" id="MobiDB-lite"/>
    </source>
</evidence>
<evidence type="ECO:0008006" key="5">
    <source>
        <dbReference type="Google" id="ProtNLM"/>
    </source>
</evidence>
<dbReference type="AlphaFoldDB" id="A0AAE9H908"/>
<keyword evidence="2" id="KW-0812">Transmembrane</keyword>
<protein>
    <recommendedName>
        <fullName evidence="5">TspB protein</fullName>
    </recommendedName>
</protein>
<dbReference type="RefSeq" id="WP_247965691.1">
    <property type="nucleotide sequence ID" value="NZ_CP095873.1"/>
</dbReference>
<name>A0AAE9H908_ALCFA</name>
<proteinExistence type="predicted"/>
<feature type="region of interest" description="Disordered" evidence="1">
    <location>
        <begin position="329"/>
        <end position="369"/>
    </location>
</feature>
<accession>A0AAE9H908</accession>
<evidence type="ECO:0000256" key="2">
    <source>
        <dbReference type="SAM" id="Phobius"/>
    </source>
</evidence>
<sequence>MSLYRFMIVFFVWLLISFQPVFSQALPKPTPEPERVTRAISGTLQQGMQRRGFAANDHRFMNTVARVGPRLSNAAIGGAAAAVTVGAVTAPAWSTVAIAVGIGTVVNYAVSLGLDALVGLVNWFFRDDGLIDQSSDVAGERDPSSGITPGVPAWRATVWTDRYTSHQAWGGDGYAMAKQAYFSRKSVLGETPDPNIQCRAHSATNIFCELQGAVLDMNGPPNQCAKGTFFATELGCAGYSFPAENAVDDRDGLTPQEAIEALPEEVLAQPLNPALLAGLANRAWQQAASEPGYDGLPYPQSNPLTAEDVAPWLQANPELAPTVRDFVSPNPVTNDRPNPWALPSNPTASQPTPAIPNSNASNPGAENPVTNLGPDPGIGAPTLEAIPTAQQIAQPILDMMPDLRGYSPSSHTGECPRPTIELYGTHVLDAHCTLIDDNKAIIQAAMLLAWALIALFIVLSA</sequence>
<dbReference type="EMBL" id="CP095873">
    <property type="protein sequence ID" value="UPL20176.1"/>
    <property type="molecule type" value="Genomic_DNA"/>
</dbReference>
<organism evidence="3 4">
    <name type="scientific">Alcaligenes faecalis</name>
    <dbReference type="NCBI Taxonomy" id="511"/>
    <lineage>
        <taxon>Bacteria</taxon>
        <taxon>Pseudomonadati</taxon>
        <taxon>Pseudomonadota</taxon>
        <taxon>Betaproteobacteria</taxon>
        <taxon>Burkholderiales</taxon>
        <taxon>Alcaligenaceae</taxon>
        <taxon>Alcaligenes</taxon>
    </lineage>
</organism>
<evidence type="ECO:0000313" key="3">
    <source>
        <dbReference type="EMBL" id="UPL20176.1"/>
    </source>
</evidence>
<dbReference type="Proteomes" id="UP000830925">
    <property type="component" value="Chromosome"/>
</dbReference>
<feature type="compositionally biased region" description="Polar residues" evidence="1">
    <location>
        <begin position="344"/>
        <end position="369"/>
    </location>
</feature>
<keyword evidence="2" id="KW-0472">Membrane</keyword>
<keyword evidence="2" id="KW-1133">Transmembrane helix</keyword>
<reference evidence="3" key="1">
    <citation type="submission" date="2022-04" db="EMBL/GenBank/DDBJ databases">
        <title>Genomic mining of Alcaligenes faecalis D334 producing ectoin and derivatives.</title>
        <authorList>
            <person name="Doan V.T."/>
            <person name="Quach N.T."/>
            <person name="Vu T.-H.-N."/>
            <person name="Phi Q.-T."/>
        </authorList>
    </citation>
    <scope>NUCLEOTIDE SEQUENCE</scope>
    <source>
        <strain evidence="3">D334</strain>
    </source>
</reference>
<gene>
    <name evidence="3" type="ORF">MXF72_12150</name>
</gene>